<dbReference type="PANTHER" id="PTHR30618">
    <property type="entry name" value="NCS1 FAMILY PURINE/PYRIMIDINE TRANSPORTER"/>
    <property type="match status" value="1"/>
</dbReference>
<evidence type="ECO:0000313" key="7">
    <source>
        <dbReference type="EMBL" id="EJT72116.1"/>
    </source>
</evidence>
<dbReference type="GO" id="GO:0005886">
    <property type="term" value="C:plasma membrane"/>
    <property type="evidence" value="ECO:0007669"/>
    <property type="project" value="TreeGrafter"/>
</dbReference>
<evidence type="ECO:0000256" key="6">
    <source>
        <dbReference type="SAM" id="Phobius"/>
    </source>
</evidence>
<dbReference type="HOGENOM" id="CLU_1323631_0_0_1"/>
<dbReference type="VEuPathDB" id="FungiDB:GGTG_08984"/>
<dbReference type="GO" id="GO:0015205">
    <property type="term" value="F:nucleobase transmembrane transporter activity"/>
    <property type="evidence" value="ECO:0007669"/>
    <property type="project" value="TreeGrafter"/>
</dbReference>
<protein>
    <submittedName>
        <fullName evidence="7 8">Uncharacterized protein</fullName>
    </submittedName>
</protein>
<keyword evidence="5 6" id="KW-0472">Membrane</keyword>
<dbReference type="AlphaFoldDB" id="J3P643"/>
<evidence type="ECO:0000313" key="9">
    <source>
        <dbReference type="Proteomes" id="UP000006039"/>
    </source>
</evidence>
<evidence type="ECO:0000256" key="5">
    <source>
        <dbReference type="ARBA" id="ARBA00023136"/>
    </source>
</evidence>
<dbReference type="EnsemblFungi" id="EJT72116">
    <property type="protein sequence ID" value="EJT72116"/>
    <property type="gene ID" value="GGTG_08984"/>
</dbReference>
<feature type="transmembrane region" description="Helical" evidence="6">
    <location>
        <begin position="91"/>
        <end position="110"/>
    </location>
</feature>
<dbReference type="PANTHER" id="PTHR30618:SF0">
    <property type="entry name" value="PURINE-URACIL PERMEASE NCS1"/>
    <property type="match status" value="1"/>
</dbReference>
<accession>J3P643</accession>
<evidence type="ECO:0000256" key="3">
    <source>
        <dbReference type="ARBA" id="ARBA00022692"/>
    </source>
</evidence>
<dbReference type="RefSeq" id="XP_009225090.1">
    <property type="nucleotide sequence ID" value="XM_009226826.1"/>
</dbReference>
<dbReference type="Pfam" id="PF02133">
    <property type="entry name" value="Transp_cyt_pur"/>
    <property type="match status" value="1"/>
</dbReference>
<feature type="transmembrane region" description="Helical" evidence="6">
    <location>
        <begin position="131"/>
        <end position="150"/>
    </location>
</feature>
<dbReference type="Proteomes" id="UP000006039">
    <property type="component" value="Unassembled WGS sequence"/>
</dbReference>
<keyword evidence="4 6" id="KW-1133">Transmembrane helix</keyword>
<dbReference type="eggNOG" id="KOG2466">
    <property type="taxonomic scope" value="Eukaryota"/>
</dbReference>
<dbReference type="Gene3D" id="1.10.4160.10">
    <property type="entry name" value="Hydantoin permease"/>
    <property type="match status" value="1"/>
</dbReference>
<proteinExistence type="inferred from homology"/>
<keyword evidence="3 6" id="KW-0812">Transmembrane</keyword>
<reference evidence="9" key="1">
    <citation type="submission" date="2010-07" db="EMBL/GenBank/DDBJ databases">
        <title>The genome sequence of Gaeumannomyces graminis var. tritici strain R3-111a-1.</title>
        <authorList>
            <consortium name="The Broad Institute Genome Sequencing Platform"/>
            <person name="Ma L.-J."/>
            <person name="Dead R."/>
            <person name="Young S."/>
            <person name="Zeng Q."/>
            <person name="Koehrsen M."/>
            <person name="Alvarado L."/>
            <person name="Berlin A."/>
            <person name="Chapman S.B."/>
            <person name="Chen Z."/>
            <person name="Freedman E."/>
            <person name="Gellesch M."/>
            <person name="Goldberg J."/>
            <person name="Griggs A."/>
            <person name="Gujja S."/>
            <person name="Heilman E.R."/>
            <person name="Heiman D."/>
            <person name="Hepburn T."/>
            <person name="Howarth C."/>
            <person name="Jen D."/>
            <person name="Larson L."/>
            <person name="Mehta T."/>
            <person name="Neiman D."/>
            <person name="Pearson M."/>
            <person name="Roberts A."/>
            <person name="Saif S."/>
            <person name="Shea T."/>
            <person name="Shenoy N."/>
            <person name="Sisk P."/>
            <person name="Stolte C."/>
            <person name="Sykes S."/>
            <person name="Walk T."/>
            <person name="White J."/>
            <person name="Yandava C."/>
            <person name="Haas B."/>
            <person name="Nusbaum C."/>
            <person name="Birren B."/>
        </authorList>
    </citation>
    <scope>NUCLEOTIDE SEQUENCE [LARGE SCALE GENOMIC DNA]</scope>
    <source>
        <strain evidence="9">R3-111a-1</strain>
    </source>
</reference>
<evidence type="ECO:0000256" key="2">
    <source>
        <dbReference type="ARBA" id="ARBA00008974"/>
    </source>
</evidence>
<keyword evidence="9" id="KW-1185">Reference proteome</keyword>
<reference evidence="7" key="3">
    <citation type="submission" date="2010-09" db="EMBL/GenBank/DDBJ databases">
        <title>Annotation of Gaeumannomyces graminis var. tritici R3-111a-1.</title>
        <authorList>
            <consortium name="The Broad Institute Genome Sequencing Platform"/>
            <person name="Ma L.-J."/>
            <person name="Dead R."/>
            <person name="Young S.K."/>
            <person name="Zeng Q."/>
            <person name="Gargeya S."/>
            <person name="Fitzgerald M."/>
            <person name="Haas B."/>
            <person name="Abouelleil A."/>
            <person name="Alvarado L."/>
            <person name="Arachchi H.M."/>
            <person name="Berlin A."/>
            <person name="Brown A."/>
            <person name="Chapman S.B."/>
            <person name="Chen Z."/>
            <person name="Dunbar C."/>
            <person name="Freedman E."/>
            <person name="Gearin G."/>
            <person name="Gellesch M."/>
            <person name="Goldberg J."/>
            <person name="Griggs A."/>
            <person name="Gujja S."/>
            <person name="Heiman D."/>
            <person name="Howarth C."/>
            <person name="Larson L."/>
            <person name="Lui A."/>
            <person name="MacDonald P.J.P."/>
            <person name="Mehta T."/>
            <person name="Montmayeur A."/>
            <person name="Murphy C."/>
            <person name="Neiman D."/>
            <person name="Pearson M."/>
            <person name="Priest M."/>
            <person name="Roberts A."/>
            <person name="Saif S."/>
            <person name="Shea T."/>
            <person name="Shenoy N."/>
            <person name="Sisk P."/>
            <person name="Stolte C."/>
            <person name="Sykes S."/>
            <person name="Yandava C."/>
            <person name="Wortman J."/>
            <person name="Nusbaum C."/>
            <person name="Birren B."/>
        </authorList>
    </citation>
    <scope>NUCLEOTIDE SEQUENCE</scope>
    <source>
        <strain evidence="7">R3-111a-1</strain>
    </source>
</reference>
<dbReference type="EMBL" id="GL385399">
    <property type="protein sequence ID" value="EJT72116.1"/>
    <property type="molecule type" value="Genomic_DNA"/>
</dbReference>
<dbReference type="OrthoDB" id="2018619at2759"/>
<organism evidence="7">
    <name type="scientific">Gaeumannomyces tritici (strain R3-111a-1)</name>
    <name type="common">Wheat and barley take-all root rot fungus</name>
    <name type="synonym">Gaeumannomyces graminis var. tritici</name>
    <dbReference type="NCBI Taxonomy" id="644352"/>
    <lineage>
        <taxon>Eukaryota</taxon>
        <taxon>Fungi</taxon>
        <taxon>Dikarya</taxon>
        <taxon>Ascomycota</taxon>
        <taxon>Pezizomycotina</taxon>
        <taxon>Sordariomycetes</taxon>
        <taxon>Sordariomycetidae</taxon>
        <taxon>Magnaporthales</taxon>
        <taxon>Magnaporthaceae</taxon>
        <taxon>Gaeumannomyces</taxon>
    </lineage>
</organism>
<sequence>MARIAIPSRAAAAAPFQSRDALVRWLEASTERADGKQPIGDPGWSNKDLEPTPPMDVVQPAHVLVLHHVWHHRLERRRPGLIATGLTWQQAFISCIVGALLASCAVVAIARPGAMYHIGYPVLARSVIGMYDAYFFVFIRAVVCIIWYGIQTYYGGNLLSVCFRCIFGDA</sequence>
<evidence type="ECO:0000256" key="4">
    <source>
        <dbReference type="ARBA" id="ARBA00022989"/>
    </source>
</evidence>
<evidence type="ECO:0000256" key="1">
    <source>
        <dbReference type="ARBA" id="ARBA00004141"/>
    </source>
</evidence>
<evidence type="ECO:0000313" key="8">
    <source>
        <dbReference type="EnsemblFungi" id="EJT72116"/>
    </source>
</evidence>
<comment type="subcellular location">
    <subcellularLocation>
        <location evidence="1">Membrane</location>
        <topology evidence="1">Multi-pass membrane protein</topology>
    </subcellularLocation>
</comment>
<gene>
    <name evidence="8" type="primary">20349442</name>
    <name evidence="7" type="ORF">GGTG_08984</name>
</gene>
<comment type="similarity">
    <text evidence="2">Belongs to the purine-cytosine permease (2.A.39) family.</text>
</comment>
<reference evidence="7" key="2">
    <citation type="submission" date="2010-07" db="EMBL/GenBank/DDBJ databases">
        <authorList>
            <consortium name="The Broad Institute Genome Sequencing Platform"/>
            <consortium name="Broad Institute Genome Sequencing Center for Infectious Disease"/>
            <person name="Ma L.-J."/>
            <person name="Dead R."/>
            <person name="Young S."/>
            <person name="Zeng Q."/>
            <person name="Koehrsen M."/>
            <person name="Alvarado L."/>
            <person name="Berlin A."/>
            <person name="Chapman S.B."/>
            <person name="Chen Z."/>
            <person name="Freedman E."/>
            <person name="Gellesch M."/>
            <person name="Goldberg J."/>
            <person name="Griggs A."/>
            <person name="Gujja S."/>
            <person name="Heilman E.R."/>
            <person name="Heiman D."/>
            <person name="Hepburn T."/>
            <person name="Howarth C."/>
            <person name="Jen D."/>
            <person name="Larson L."/>
            <person name="Mehta T."/>
            <person name="Neiman D."/>
            <person name="Pearson M."/>
            <person name="Roberts A."/>
            <person name="Saif S."/>
            <person name="Shea T."/>
            <person name="Shenoy N."/>
            <person name="Sisk P."/>
            <person name="Stolte C."/>
            <person name="Sykes S."/>
            <person name="Walk T."/>
            <person name="White J."/>
            <person name="Yandava C."/>
            <person name="Haas B."/>
            <person name="Nusbaum C."/>
            <person name="Birren B."/>
        </authorList>
    </citation>
    <scope>NUCLEOTIDE SEQUENCE</scope>
    <source>
        <strain evidence="7">R3-111a-1</strain>
    </source>
</reference>
<dbReference type="InterPro" id="IPR045225">
    <property type="entry name" value="Uracil/uridine/allantoin_perm"/>
</dbReference>
<reference evidence="8" key="4">
    <citation type="journal article" date="2015" name="G3 (Bethesda)">
        <title>Genome sequences of three phytopathogenic species of the Magnaporthaceae family of fungi.</title>
        <authorList>
            <person name="Okagaki L.H."/>
            <person name="Nunes C.C."/>
            <person name="Sailsbery J."/>
            <person name="Clay B."/>
            <person name="Brown D."/>
            <person name="John T."/>
            <person name="Oh Y."/>
            <person name="Young N."/>
            <person name="Fitzgerald M."/>
            <person name="Haas B.J."/>
            <person name="Zeng Q."/>
            <person name="Young S."/>
            <person name="Adiconis X."/>
            <person name="Fan L."/>
            <person name="Levin J.Z."/>
            <person name="Mitchell T.K."/>
            <person name="Okubara P.A."/>
            <person name="Farman M.L."/>
            <person name="Kohn L.M."/>
            <person name="Birren B."/>
            <person name="Ma L.-J."/>
            <person name="Dean R.A."/>
        </authorList>
    </citation>
    <scope>NUCLEOTIDE SEQUENCE</scope>
    <source>
        <strain evidence="8">R3-111a-1</strain>
    </source>
</reference>
<dbReference type="GeneID" id="20349442"/>
<dbReference type="InterPro" id="IPR001248">
    <property type="entry name" value="Pur-cyt_permease"/>
</dbReference>
<name>J3P643_GAET3</name>
<reference evidence="8" key="5">
    <citation type="submission" date="2018-04" db="UniProtKB">
        <authorList>
            <consortium name="EnsemblFungi"/>
        </authorList>
    </citation>
    <scope>IDENTIFICATION</scope>
    <source>
        <strain evidence="8">R3-111a-1</strain>
    </source>
</reference>